<name>A0A1C3UK54_9HYPH</name>
<dbReference type="Pfam" id="PF09898">
    <property type="entry name" value="DUF2125"/>
    <property type="match status" value="1"/>
</dbReference>
<proteinExistence type="predicted"/>
<organism evidence="2 3">
    <name type="scientific">Rhizobium lusitanum</name>
    <dbReference type="NCBI Taxonomy" id="293958"/>
    <lineage>
        <taxon>Bacteria</taxon>
        <taxon>Pseudomonadati</taxon>
        <taxon>Pseudomonadota</taxon>
        <taxon>Alphaproteobacteria</taxon>
        <taxon>Hyphomicrobiales</taxon>
        <taxon>Rhizobiaceae</taxon>
        <taxon>Rhizobium/Agrobacterium group</taxon>
        <taxon>Rhizobium</taxon>
    </lineage>
</organism>
<dbReference type="RefSeq" id="WP_047637967.1">
    <property type="nucleotide sequence ID" value="NZ_FMAF01000002.1"/>
</dbReference>
<keyword evidence="1" id="KW-0472">Membrane</keyword>
<feature type="transmembrane region" description="Helical" evidence="1">
    <location>
        <begin position="16"/>
        <end position="38"/>
    </location>
</feature>
<evidence type="ECO:0000256" key="1">
    <source>
        <dbReference type="SAM" id="Phobius"/>
    </source>
</evidence>
<sequence>MAASSQSVATGRGKRLSLILIGLLVVLAGLYTGGWYYATNIVKTNVLKALGQQNSAGIAGKCTNMAFSGFPFSMGLTCDTVTVDNQTRGVSANFQTLNASAPVYQPNHVSWNLKSPAELRTAEGLAVSAEWTDLQSNLVAKGRGVAQSQTVIEGLKAAIVSSATGQSADVTAARTEMHASQNGSDLDFAIGIENANAVIKDFPQTLPTASTSANVTLTGKAGLLDGTDREGLRGAAGVLHQAVIDIGDGRVMTLSGPFNFDDQGLLSGQFKLEINQIGPWGDSLTATLPAAKNVIKTATKLLKALANGADKVSVDLTADRGRLALSGFIPLGKIPPI</sequence>
<reference evidence="2 3" key="1">
    <citation type="submission" date="2016-08" db="EMBL/GenBank/DDBJ databases">
        <authorList>
            <person name="Seilhamer J.J."/>
        </authorList>
    </citation>
    <scope>NUCLEOTIDE SEQUENCE [LARGE SCALE GENOMIC DNA]</scope>
    <source>
        <strain evidence="2 3">P1-7</strain>
    </source>
</reference>
<dbReference type="AlphaFoldDB" id="A0A1C3UK54"/>
<gene>
    <name evidence="2" type="ORF">GA0061101_102539</name>
</gene>
<dbReference type="EMBL" id="FMAF01000002">
    <property type="protein sequence ID" value="SCB15880.1"/>
    <property type="molecule type" value="Genomic_DNA"/>
</dbReference>
<accession>A0A1C3UK54</accession>
<dbReference type="Proteomes" id="UP000199205">
    <property type="component" value="Unassembled WGS sequence"/>
</dbReference>
<protein>
    <recommendedName>
        <fullName evidence="4">DUF2125 domain-containing protein</fullName>
    </recommendedName>
</protein>
<evidence type="ECO:0000313" key="2">
    <source>
        <dbReference type="EMBL" id="SCB15880.1"/>
    </source>
</evidence>
<dbReference type="InterPro" id="IPR018666">
    <property type="entry name" value="DUF2125"/>
</dbReference>
<keyword evidence="1" id="KW-1133">Transmembrane helix</keyword>
<evidence type="ECO:0000313" key="3">
    <source>
        <dbReference type="Proteomes" id="UP000199205"/>
    </source>
</evidence>
<keyword evidence="1" id="KW-0812">Transmembrane</keyword>
<evidence type="ECO:0008006" key="4">
    <source>
        <dbReference type="Google" id="ProtNLM"/>
    </source>
</evidence>
<dbReference type="OrthoDB" id="7169664at2"/>